<gene>
    <name evidence="3" type="ORF">ACFQKB_42695</name>
</gene>
<dbReference type="Proteomes" id="UP001596380">
    <property type="component" value="Unassembled WGS sequence"/>
</dbReference>
<feature type="region of interest" description="Disordered" evidence="1">
    <location>
        <begin position="1"/>
        <end position="21"/>
    </location>
</feature>
<feature type="domain" description="DUF397" evidence="2">
    <location>
        <begin position="8"/>
        <end position="60"/>
    </location>
</feature>
<evidence type="ECO:0000256" key="1">
    <source>
        <dbReference type="SAM" id="MobiDB-lite"/>
    </source>
</evidence>
<evidence type="ECO:0000313" key="4">
    <source>
        <dbReference type="Proteomes" id="UP001596380"/>
    </source>
</evidence>
<accession>A0ABW2CXN2</accession>
<dbReference type="RefSeq" id="WP_160820312.1">
    <property type="nucleotide sequence ID" value="NZ_JBHSXE010000001.1"/>
</dbReference>
<name>A0ABW2CXN2_9ACTN</name>
<organism evidence="3 4">
    <name type="scientific">Actinomadura yumaensis</name>
    <dbReference type="NCBI Taxonomy" id="111807"/>
    <lineage>
        <taxon>Bacteria</taxon>
        <taxon>Bacillati</taxon>
        <taxon>Actinomycetota</taxon>
        <taxon>Actinomycetes</taxon>
        <taxon>Streptosporangiales</taxon>
        <taxon>Thermomonosporaceae</taxon>
        <taxon>Actinomadura</taxon>
    </lineage>
</organism>
<reference evidence="4" key="1">
    <citation type="journal article" date="2019" name="Int. J. Syst. Evol. Microbiol.">
        <title>The Global Catalogue of Microorganisms (GCM) 10K type strain sequencing project: providing services to taxonomists for standard genome sequencing and annotation.</title>
        <authorList>
            <consortium name="The Broad Institute Genomics Platform"/>
            <consortium name="The Broad Institute Genome Sequencing Center for Infectious Disease"/>
            <person name="Wu L."/>
            <person name="Ma J."/>
        </authorList>
    </citation>
    <scope>NUCLEOTIDE SEQUENCE [LARGE SCALE GENOMIC DNA]</scope>
    <source>
        <strain evidence="4">JCM 3369</strain>
    </source>
</reference>
<proteinExistence type="predicted"/>
<sequence length="67" mass="7120">MAAPEASVWRKASRSNNSGDNCVELASMPAAVAVRDSKNPDGPRVLLRRDGFGRLVRVIKDARVGGA</sequence>
<evidence type="ECO:0000313" key="3">
    <source>
        <dbReference type="EMBL" id="MFC6886531.1"/>
    </source>
</evidence>
<evidence type="ECO:0000259" key="2">
    <source>
        <dbReference type="Pfam" id="PF04149"/>
    </source>
</evidence>
<protein>
    <submittedName>
        <fullName evidence="3">DUF397 domain-containing protein</fullName>
    </submittedName>
</protein>
<dbReference type="InterPro" id="IPR007278">
    <property type="entry name" value="DUF397"/>
</dbReference>
<dbReference type="EMBL" id="JBHSXS010000055">
    <property type="protein sequence ID" value="MFC6886531.1"/>
    <property type="molecule type" value="Genomic_DNA"/>
</dbReference>
<keyword evidence="4" id="KW-1185">Reference proteome</keyword>
<comment type="caution">
    <text evidence="3">The sequence shown here is derived from an EMBL/GenBank/DDBJ whole genome shotgun (WGS) entry which is preliminary data.</text>
</comment>
<dbReference type="Pfam" id="PF04149">
    <property type="entry name" value="DUF397"/>
    <property type="match status" value="1"/>
</dbReference>